<proteinExistence type="predicted"/>
<keyword evidence="4" id="KW-1185">Reference proteome</keyword>
<evidence type="ECO:0000256" key="2">
    <source>
        <dbReference type="SAM" id="Phobius"/>
    </source>
</evidence>
<dbReference type="AlphaFoldDB" id="A2XBR7"/>
<evidence type="ECO:0000313" key="4">
    <source>
        <dbReference type="Proteomes" id="UP000007015"/>
    </source>
</evidence>
<feature type="region of interest" description="Disordered" evidence="1">
    <location>
        <begin position="118"/>
        <end position="161"/>
    </location>
</feature>
<organism evidence="3 4">
    <name type="scientific">Oryza sativa subsp. indica</name>
    <name type="common">Rice</name>
    <dbReference type="NCBI Taxonomy" id="39946"/>
    <lineage>
        <taxon>Eukaryota</taxon>
        <taxon>Viridiplantae</taxon>
        <taxon>Streptophyta</taxon>
        <taxon>Embryophyta</taxon>
        <taxon>Tracheophyta</taxon>
        <taxon>Spermatophyta</taxon>
        <taxon>Magnoliopsida</taxon>
        <taxon>Liliopsida</taxon>
        <taxon>Poales</taxon>
        <taxon>Poaceae</taxon>
        <taxon>BOP clade</taxon>
        <taxon>Oryzoideae</taxon>
        <taxon>Oryzeae</taxon>
        <taxon>Oryzinae</taxon>
        <taxon>Oryza</taxon>
        <taxon>Oryza sativa</taxon>
    </lineage>
</organism>
<keyword evidence="2" id="KW-0472">Membrane</keyword>
<dbReference type="OMA" id="RMATKRW"/>
<accession>A2XBR7</accession>
<reference evidence="3 4" key="1">
    <citation type="journal article" date="2005" name="PLoS Biol.">
        <title>The genomes of Oryza sativa: a history of duplications.</title>
        <authorList>
            <person name="Yu J."/>
            <person name="Wang J."/>
            <person name="Lin W."/>
            <person name="Li S."/>
            <person name="Li H."/>
            <person name="Zhou J."/>
            <person name="Ni P."/>
            <person name="Dong W."/>
            <person name="Hu S."/>
            <person name="Zeng C."/>
            <person name="Zhang J."/>
            <person name="Zhang Y."/>
            <person name="Li R."/>
            <person name="Xu Z."/>
            <person name="Li S."/>
            <person name="Li X."/>
            <person name="Zheng H."/>
            <person name="Cong L."/>
            <person name="Lin L."/>
            <person name="Yin J."/>
            <person name="Geng J."/>
            <person name="Li G."/>
            <person name="Shi J."/>
            <person name="Liu J."/>
            <person name="Lv H."/>
            <person name="Li J."/>
            <person name="Wang J."/>
            <person name="Deng Y."/>
            <person name="Ran L."/>
            <person name="Shi X."/>
            <person name="Wang X."/>
            <person name="Wu Q."/>
            <person name="Li C."/>
            <person name="Ren X."/>
            <person name="Wang J."/>
            <person name="Wang X."/>
            <person name="Li D."/>
            <person name="Liu D."/>
            <person name="Zhang X."/>
            <person name="Ji Z."/>
            <person name="Zhao W."/>
            <person name="Sun Y."/>
            <person name="Zhang Z."/>
            <person name="Bao J."/>
            <person name="Han Y."/>
            <person name="Dong L."/>
            <person name="Ji J."/>
            <person name="Chen P."/>
            <person name="Wu S."/>
            <person name="Liu J."/>
            <person name="Xiao Y."/>
            <person name="Bu D."/>
            <person name="Tan J."/>
            <person name="Yang L."/>
            <person name="Ye C."/>
            <person name="Zhang J."/>
            <person name="Xu J."/>
            <person name="Zhou Y."/>
            <person name="Yu Y."/>
            <person name="Zhang B."/>
            <person name="Zhuang S."/>
            <person name="Wei H."/>
            <person name="Liu B."/>
            <person name="Lei M."/>
            <person name="Yu H."/>
            <person name="Li Y."/>
            <person name="Xu H."/>
            <person name="Wei S."/>
            <person name="He X."/>
            <person name="Fang L."/>
            <person name="Zhang Z."/>
            <person name="Zhang Y."/>
            <person name="Huang X."/>
            <person name="Su Z."/>
            <person name="Tong W."/>
            <person name="Li J."/>
            <person name="Tong Z."/>
            <person name="Li S."/>
            <person name="Ye J."/>
            <person name="Wang L."/>
            <person name="Fang L."/>
            <person name="Lei T."/>
            <person name="Chen C."/>
            <person name="Chen H."/>
            <person name="Xu Z."/>
            <person name="Li H."/>
            <person name="Huang H."/>
            <person name="Zhang F."/>
            <person name="Xu H."/>
            <person name="Li N."/>
            <person name="Zhao C."/>
            <person name="Li S."/>
            <person name="Dong L."/>
            <person name="Huang Y."/>
            <person name="Li L."/>
            <person name="Xi Y."/>
            <person name="Qi Q."/>
            <person name="Li W."/>
            <person name="Zhang B."/>
            <person name="Hu W."/>
            <person name="Zhang Y."/>
            <person name="Tian X."/>
            <person name="Jiao Y."/>
            <person name="Liang X."/>
            <person name="Jin J."/>
            <person name="Gao L."/>
            <person name="Zheng W."/>
            <person name="Hao B."/>
            <person name="Liu S."/>
            <person name="Wang W."/>
            <person name="Yuan L."/>
            <person name="Cao M."/>
            <person name="McDermott J."/>
            <person name="Samudrala R."/>
            <person name="Wang J."/>
            <person name="Wong G.K."/>
            <person name="Yang H."/>
        </authorList>
    </citation>
    <scope>NUCLEOTIDE SEQUENCE [LARGE SCALE GENOMIC DNA]</scope>
    <source>
        <strain evidence="4">cv. 93-11</strain>
    </source>
</reference>
<gene>
    <name evidence="3" type="ORF">OsI_09732</name>
</gene>
<feature type="compositionally biased region" description="Basic and acidic residues" evidence="1">
    <location>
        <begin position="151"/>
        <end position="161"/>
    </location>
</feature>
<feature type="compositionally biased region" description="Gly residues" evidence="1">
    <location>
        <begin position="124"/>
        <end position="138"/>
    </location>
</feature>
<dbReference type="HOGENOM" id="CLU_1417178_0_0_1"/>
<feature type="transmembrane region" description="Helical" evidence="2">
    <location>
        <begin position="66"/>
        <end position="84"/>
    </location>
</feature>
<dbReference type="EMBL" id="CM000128">
    <property type="protein sequence ID" value="EAY88277.1"/>
    <property type="molecule type" value="Genomic_DNA"/>
</dbReference>
<protein>
    <submittedName>
        <fullName evidence="3">Uncharacterized protein</fullName>
    </submittedName>
</protein>
<sequence>MATAVAAAVPAGVGAAPSCLLVEGNGAAAVCGGGGSGDGCRECGGGGDVDSGEGVGCEARMATKRWLGVSAAAAAVVVTVFAVTGGMAARRLAEGVGDGCIWPARHCLVEGSETGLAQRSAADGSGGRLGARGAGGGDGGRRGARGAADGGRPDWRERRVR</sequence>
<name>A2XBR7_ORYSI</name>
<evidence type="ECO:0000256" key="1">
    <source>
        <dbReference type="SAM" id="MobiDB-lite"/>
    </source>
</evidence>
<keyword evidence="2" id="KW-1133">Transmembrane helix</keyword>
<dbReference type="Proteomes" id="UP000007015">
    <property type="component" value="Chromosome 3"/>
</dbReference>
<keyword evidence="2" id="KW-0812">Transmembrane</keyword>
<evidence type="ECO:0000313" key="3">
    <source>
        <dbReference type="EMBL" id="EAY88277.1"/>
    </source>
</evidence>
<dbReference type="Gramene" id="BGIOSGA011711-TA">
    <property type="protein sequence ID" value="BGIOSGA011711-PA"/>
    <property type="gene ID" value="BGIOSGA011711"/>
</dbReference>